<dbReference type="InterPro" id="IPR050490">
    <property type="entry name" value="Bact_solute-bd_prot1"/>
</dbReference>
<dbReference type="InterPro" id="IPR006059">
    <property type="entry name" value="SBP"/>
</dbReference>
<keyword evidence="1" id="KW-1003">Cell membrane</keyword>
<accession>A0A1R0Z9V6</accession>
<feature type="chain" id="PRO_5039025410" description="ABC transporter substrate-binding protein" evidence="7">
    <location>
        <begin position="24"/>
        <end position="470"/>
    </location>
</feature>
<keyword evidence="4" id="KW-0564">Palmitate</keyword>
<evidence type="ECO:0000256" key="2">
    <source>
        <dbReference type="ARBA" id="ARBA00022729"/>
    </source>
</evidence>
<evidence type="ECO:0000256" key="6">
    <source>
        <dbReference type="SAM" id="MobiDB-lite"/>
    </source>
</evidence>
<feature type="region of interest" description="Disordered" evidence="6">
    <location>
        <begin position="28"/>
        <end position="51"/>
    </location>
</feature>
<dbReference type="PANTHER" id="PTHR43649">
    <property type="entry name" value="ARABINOSE-BINDING PROTEIN-RELATED"/>
    <property type="match status" value="1"/>
</dbReference>
<dbReference type="PANTHER" id="PTHR43649:SF33">
    <property type="entry name" value="POLYGALACTURONAN_RHAMNOGALACTURONAN-BINDING PROTEIN YTCQ"/>
    <property type="match status" value="1"/>
</dbReference>
<proteinExistence type="predicted"/>
<evidence type="ECO:0000313" key="8">
    <source>
        <dbReference type="EMBL" id="OME65127.1"/>
    </source>
</evidence>
<dbReference type="Pfam" id="PF01547">
    <property type="entry name" value="SBP_bac_1"/>
    <property type="match status" value="1"/>
</dbReference>
<dbReference type="AlphaFoldDB" id="A0A1R0Z9V6"/>
<dbReference type="Proteomes" id="UP000187425">
    <property type="component" value="Unassembled WGS sequence"/>
</dbReference>
<gene>
    <name evidence="8" type="ORF">BSK65_25900</name>
</gene>
<feature type="signal peptide" evidence="7">
    <location>
        <begin position="1"/>
        <end position="23"/>
    </location>
</feature>
<dbReference type="OrthoDB" id="9798191at2"/>
<evidence type="ECO:0000256" key="3">
    <source>
        <dbReference type="ARBA" id="ARBA00023136"/>
    </source>
</evidence>
<dbReference type="EMBL" id="MPTW01000021">
    <property type="protein sequence ID" value="OME65127.1"/>
    <property type="molecule type" value="Genomic_DNA"/>
</dbReference>
<dbReference type="PROSITE" id="PS51257">
    <property type="entry name" value="PROKAR_LIPOPROTEIN"/>
    <property type="match status" value="1"/>
</dbReference>
<organism evidence="8 9">
    <name type="scientific">Paenibacillus odorifer</name>
    <dbReference type="NCBI Taxonomy" id="189426"/>
    <lineage>
        <taxon>Bacteria</taxon>
        <taxon>Bacillati</taxon>
        <taxon>Bacillota</taxon>
        <taxon>Bacilli</taxon>
        <taxon>Bacillales</taxon>
        <taxon>Paenibacillaceae</taxon>
        <taxon>Paenibacillus</taxon>
    </lineage>
</organism>
<evidence type="ECO:0000313" key="9">
    <source>
        <dbReference type="Proteomes" id="UP000187425"/>
    </source>
</evidence>
<sequence>MKKRQKKLTGLLLAMSMVLTLLAGCGSSNTTNNAAPPEATKENTPTATTEATTEVKATGLEGKVVFWSMWSSTEPQAKVIESAVAEFKAANPEVEVDLKFTGRDILKLIKPALDGGEQIDIWEADPGSPAGIQGMKDYVMKLDDLLAEPSIGMEGKSVKDSMIPSLLSWIQSLSTKYGLEEGIYSIPQQPYAVLFFYNKEVYEKAGITKAPATWDEFLADAEKIKAAGSAPLTFDDAYRDLFIGSYLANAMGADWVSKLVQDKTGEMWNDPIILQFAKDMANLNAKGFFSNKIAGSKYPAAQQDLVLGGSAAYLNGTWLPNEVLATSGPDFKWGTFQFPDVPNGNGKGGKQGLIFGSQGMFINKSSKNAEAAFELIKHIVSKQIQEKMAKDALAIPATIDSEWPAMLAEAEAAFLNAKENMPWGGGIGDGGDFTLATIVPTFMELITGKLKPEEFGPKLSAEAKKFYAGK</sequence>
<evidence type="ECO:0000256" key="1">
    <source>
        <dbReference type="ARBA" id="ARBA00022475"/>
    </source>
</evidence>
<evidence type="ECO:0000256" key="7">
    <source>
        <dbReference type="SAM" id="SignalP"/>
    </source>
</evidence>
<dbReference type="RefSeq" id="WP_076286548.1">
    <property type="nucleotide sequence ID" value="NZ_MPTW01000021.1"/>
</dbReference>
<feature type="compositionally biased region" description="Low complexity" evidence="6">
    <location>
        <begin position="34"/>
        <end position="51"/>
    </location>
</feature>
<reference evidence="8 9" key="1">
    <citation type="submission" date="2016-11" db="EMBL/GenBank/DDBJ databases">
        <title>Paenibacillus species isolates.</title>
        <authorList>
            <person name="Beno S.M."/>
        </authorList>
    </citation>
    <scope>NUCLEOTIDE SEQUENCE [LARGE SCALE GENOMIC DNA]</scope>
    <source>
        <strain evidence="8 9">FSL H7-0443</strain>
    </source>
</reference>
<keyword evidence="3" id="KW-0472">Membrane</keyword>
<comment type="caution">
    <text evidence="8">The sequence shown here is derived from an EMBL/GenBank/DDBJ whole genome shotgun (WGS) entry which is preliminary data.</text>
</comment>
<dbReference type="SUPFAM" id="SSF53850">
    <property type="entry name" value="Periplasmic binding protein-like II"/>
    <property type="match status" value="1"/>
</dbReference>
<keyword evidence="5" id="KW-0449">Lipoprotein</keyword>
<dbReference type="Gene3D" id="3.40.190.10">
    <property type="entry name" value="Periplasmic binding protein-like II"/>
    <property type="match status" value="2"/>
</dbReference>
<keyword evidence="2 7" id="KW-0732">Signal</keyword>
<evidence type="ECO:0008006" key="10">
    <source>
        <dbReference type="Google" id="ProtNLM"/>
    </source>
</evidence>
<protein>
    <recommendedName>
        <fullName evidence="10">ABC transporter substrate-binding protein</fullName>
    </recommendedName>
</protein>
<name>A0A1R0Z9V6_9BACL</name>
<evidence type="ECO:0000256" key="5">
    <source>
        <dbReference type="ARBA" id="ARBA00023288"/>
    </source>
</evidence>
<evidence type="ECO:0000256" key="4">
    <source>
        <dbReference type="ARBA" id="ARBA00023139"/>
    </source>
</evidence>